<gene>
    <name evidence="1" type="ORF">Ctob_016303</name>
</gene>
<dbReference type="PANTHER" id="PTHR43737">
    <property type="entry name" value="BLL7424 PROTEIN"/>
    <property type="match status" value="1"/>
</dbReference>
<organism evidence="1 2">
    <name type="scientific">Chrysochromulina tobinii</name>
    <dbReference type="NCBI Taxonomy" id="1460289"/>
    <lineage>
        <taxon>Eukaryota</taxon>
        <taxon>Haptista</taxon>
        <taxon>Haptophyta</taxon>
        <taxon>Prymnesiophyceae</taxon>
        <taxon>Prymnesiales</taxon>
        <taxon>Chrysochromulinaceae</taxon>
        <taxon>Chrysochromulina</taxon>
    </lineage>
</organism>
<keyword evidence="2" id="KW-1185">Reference proteome</keyword>
<name>A0A0M0LQJ1_9EUKA</name>
<dbReference type="OrthoDB" id="432967at2759"/>
<proteinExistence type="predicted"/>
<dbReference type="Proteomes" id="UP000037460">
    <property type="component" value="Unassembled WGS sequence"/>
</dbReference>
<reference evidence="2" key="1">
    <citation type="journal article" date="2015" name="PLoS Genet.">
        <title>Genome Sequence and Transcriptome Analyses of Chrysochromulina tobin: Metabolic Tools for Enhanced Algal Fitness in the Prominent Order Prymnesiales (Haptophyceae).</title>
        <authorList>
            <person name="Hovde B.T."/>
            <person name="Deodato C.R."/>
            <person name="Hunsperger H.M."/>
            <person name="Ryken S.A."/>
            <person name="Yost W."/>
            <person name="Jha R.K."/>
            <person name="Patterson J."/>
            <person name="Monnat R.J. Jr."/>
            <person name="Barlow S.B."/>
            <person name="Starkenburg S.R."/>
            <person name="Cattolico R.A."/>
        </authorList>
    </citation>
    <scope>NUCLEOTIDE SEQUENCE</scope>
    <source>
        <strain evidence="2">CCMP291</strain>
    </source>
</reference>
<sequence>MNEWAVDHPGNAQYAPSANPIKAFALAGGTTLLWPASHPMNRFEGQANNFPILGKLGASVDFTSLPTSVQNADVAARFDALAMGAATEACGSPGEVANEPTEGHHFHIDGNGAIDDTSRFTYWTLGKYDGDMEVIHAHLAQHAPDQLRQRAAHALIQIFVISWEGLSINWNSENFLAYHDILVRHAFGSMREILSEISYSGMMARYLTYQDSGSRAASGTSPDENYARELMQLFSVGLIELGEDGSKQLDAHGNPIETYSTENIQEFARCWTGFSLQSMRVNIQNEGHAYGNRIDPMRITGNGADTKRDLFPKMDLHRGHIGDGLPLCADLPPRHFLSAGARYTYLGRTASAKHQPEAIHATTKSRINALGASWTDQVPRLAPRPNTSSLYSHLCGRGGGGGGGVNRGSCRFRSEVRLNVTLPCDGKECLVDTVTVVDMHDNSTGETVYYEYVRPPCVELTFFHGALVMSQANTLKMCADLGTEVASAACCQPGAHLINTMAITECAYVNEAMKYDTAVARCAARIDGYTQVCSNFYRAPGCFAYGPAGDHGMSYERAWTRYNASSTRCTMQVQVFANDGTVTLVHPDSQDPSLTRDSGNVFRVRWAEGRYPAGRNCTVSPIDGAPTGCTTFDNGVSCVCNVAIDTLAVYNDVADLPPTSLLERTLTIGAPAPEAFGQGAYVRCMSAACTAAVSSSASSAGSSGSSGSSADARLVAVYTHASSAGALDQRSIFAILRNGTRLTYLANKVSTVRVGRPMNACMLIASLIAC</sequence>
<dbReference type="InterPro" id="IPR014917">
    <property type="entry name" value="DUF1800"/>
</dbReference>
<comment type="caution">
    <text evidence="1">The sequence shown here is derived from an EMBL/GenBank/DDBJ whole genome shotgun (WGS) entry which is preliminary data.</text>
</comment>
<evidence type="ECO:0000313" key="1">
    <source>
        <dbReference type="EMBL" id="KOO53162.1"/>
    </source>
</evidence>
<dbReference type="EMBL" id="JWZX01000352">
    <property type="protein sequence ID" value="KOO53162.1"/>
    <property type="molecule type" value="Genomic_DNA"/>
</dbReference>
<evidence type="ECO:0000313" key="2">
    <source>
        <dbReference type="Proteomes" id="UP000037460"/>
    </source>
</evidence>
<dbReference type="PANTHER" id="PTHR43737:SF1">
    <property type="entry name" value="DUF1501 DOMAIN-CONTAINING PROTEIN"/>
    <property type="match status" value="1"/>
</dbReference>
<accession>A0A0M0LQJ1</accession>
<protein>
    <submittedName>
        <fullName evidence="1">Uncharacterized protein</fullName>
    </submittedName>
</protein>
<dbReference type="Pfam" id="PF08811">
    <property type="entry name" value="DUF1800"/>
    <property type="match status" value="1"/>
</dbReference>
<dbReference type="AlphaFoldDB" id="A0A0M0LQJ1"/>